<dbReference type="EMBL" id="UYJE01001560">
    <property type="protein sequence ID" value="VDI03043.1"/>
    <property type="molecule type" value="Genomic_DNA"/>
</dbReference>
<evidence type="ECO:0000256" key="14">
    <source>
        <dbReference type="ARBA" id="ARBA00022842"/>
    </source>
</evidence>
<dbReference type="PROSITE" id="PS50011">
    <property type="entry name" value="PROTEIN_KINASE_DOM"/>
    <property type="match status" value="1"/>
</dbReference>
<dbReference type="Gene3D" id="2.130.10.30">
    <property type="entry name" value="Regulator of chromosome condensation 1/beta-lactamase-inhibitor protein II"/>
    <property type="match status" value="1"/>
</dbReference>
<dbReference type="GO" id="GO:0005524">
    <property type="term" value="F:ATP binding"/>
    <property type="evidence" value="ECO:0007669"/>
    <property type="project" value="UniProtKB-KW"/>
</dbReference>
<dbReference type="OrthoDB" id="248923at2759"/>
<dbReference type="InterPro" id="IPR000408">
    <property type="entry name" value="Reg_chr_condens"/>
</dbReference>
<keyword evidence="12 17" id="KW-0418">Kinase</keyword>
<dbReference type="InterPro" id="IPR008271">
    <property type="entry name" value="Ser/Thr_kinase_AS"/>
</dbReference>
<dbReference type="SUPFAM" id="SSF50985">
    <property type="entry name" value="RCC1/BLIP-II"/>
    <property type="match status" value="1"/>
</dbReference>
<accession>A0A8B6CBG2</accession>
<feature type="repeat" description="RCC1" evidence="15">
    <location>
        <begin position="470"/>
        <end position="521"/>
    </location>
</feature>
<dbReference type="GO" id="GO:0004674">
    <property type="term" value="F:protein serine/threonine kinase activity"/>
    <property type="evidence" value="ECO:0007669"/>
    <property type="project" value="UniProtKB-KW"/>
</dbReference>
<comment type="subcellular location">
    <subcellularLocation>
        <location evidence="2">Cytoplasm</location>
    </subcellularLocation>
</comment>
<evidence type="ECO:0000313" key="18">
    <source>
        <dbReference type="Proteomes" id="UP000596742"/>
    </source>
</evidence>
<dbReference type="EC" id="2.7.11.1" evidence="4"/>
<keyword evidence="14" id="KW-0460">Magnesium</keyword>
<proteinExistence type="inferred from homology"/>
<dbReference type="PROSITE" id="PS00108">
    <property type="entry name" value="PROTEIN_KINASE_ST"/>
    <property type="match status" value="1"/>
</dbReference>
<feature type="repeat" description="RCC1" evidence="15">
    <location>
        <begin position="416"/>
        <end position="469"/>
    </location>
</feature>
<dbReference type="InterPro" id="IPR009091">
    <property type="entry name" value="RCC1/BLIP-II"/>
</dbReference>
<dbReference type="SUPFAM" id="SSF56112">
    <property type="entry name" value="Protein kinase-like (PK-like)"/>
    <property type="match status" value="1"/>
</dbReference>
<evidence type="ECO:0000259" key="16">
    <source>
        <dbReference type="PROSITE" id="PS50011"/>
    </source>
</evidence>
<dbReference type="PROSITE" id="PS50012">
    <property type="entry name" value="RCC1_3"/>
    <property type="match status" value="3"/>
</dbReference>
<dbReference type="Gene3D" id="3.30.200.20">
    <property type="entry name" value="Phosphorylase Kinase, domain 1"/>
    <property type="match status" value="1"/>
</dbReference>
<dbReference type="InterPro" id="IPR051997">
    <property type="entry name" value="STK_NEK"/>
</dbReference>
<name>A0A8B6CBG2_MYTGA</name>
<keyword evidence="6" id="KW-0723">Serine/threonine-protein kinase</keyword>
<dbReference type="PANTHER" id="PTHR44535">
    <property type="entry name" value="PROTEIN CBG16200"/>
    <property type="match status" value="1"/>
</dbReference>
<keyword evidence="5" id="KW-0963">Cytoplasm</keyword>
<keyword evidence="18" id="KW-1185">Reference proteome</keyword>
<dbReference type="Proteomes" id="UP000596742">
    <property type="component" value="Unassembled WGS sequence"/>
</dbReference>
<evidence type="ECO:0000256" key="10">
    <source>
        <dbReference type="ARBA" id="ARBA00022737"/>
    </source>
</evidence>
<dbReference type="Pfam" id="PF25390">
    <property type="entry name" value="WD40_RLD"/>
    <property type="match status" value="1"/>
</dbReference>
<reference evidence="17" key="1">
    <citation type="submission" date="2018-11" db="EMBL/GenBank/DDBJ databases">
        <authorList>
            <person name="Alioto T."/>
            <person name="Alioto T."/>
        </authorList>
    </citation>
    <scope>NUCLEOTIDE SEQUENCE</scope>
</reference>
<keyword evidence="10" id="KW-0677">Repeat</keyword>
<evidence type="ECO:0000256" key="8">
    <source>
        <dbReference type="ARBA" id="ARBA00022679"/>
    </source>
</evidence>
<gene>
    <name evidence="17" type="ORF">MGAL_10B040098</name>
</gene>
<dbReference type="PANTHER" id="PTHR44535:SF1">
    <property type="entry name" value="SERINE_THREONINE-PROTEIN KINASE NEK9"/>
    <property type="match status" value="1"/>
</dbReference>
<evidence type="ECO:0000256" key="3">
    <source>
        <dbReference type="ARBA" id="ARBA00010886"/>
    </source>
</evidence>
<evidence type="ECO:0000256" key="11">
    <source>
        <dbReference type="ARBA" id="ARBA00022741"/>
    </source>
</evidence>
<sequence length="561" mass="62551">MATDGQEVDSEIRNQDGALEASYIYVKVLGRGAFGEANLYRKTEDKSLVVWKEVNLARLHEKERRDALSEVDILSLLNHANIITYYNHFLDGETLLIEMEYANGGSLYHKIAEQTELFSEEVIRWYLFQLASALSHIHGHDIIHRDVKTLNIFMSKSSLLKLGDFGISKVLETESKMADSVVGTPYYMSPEIIQGEKYDHKTDIWALGCVLYELLTFKRVFQATNQLRLAYEIVKGDYEDINPQYSQEIKDLVKSTLQKKSKDRPSSDEILSSPIFTKENSNEDMKRKVWELNTQSRRLRLQSVASTETVPIIKSKSSEVYQWGGGKFTPQKQDIFTKGKSAVQVAVGNSHFAVVTMEKELYTWANVQGGTEIVGQLGQGNKSAYKAPQKVEGPSGAGFIQAACGEDFTLAVTDEGQVYASGSDYYGCLGVDNEEGDSVLSLIPINFFSSRPVEEISCGDNHCVALTKEGDVYTWGCGEFGRLGLNSEDDHFSPQKVKTPGKHFIKHVLGGSEGTFLITTTGRVLACGSNEHNILGFNSEMSGLRKRKQSYESHVNTPSAQ</sequence>
<dbReference type="Gene3D" id="1.10.510.10">
    <property type="entry name" value="Transferase(Phosphotransferase) domain 1"/>
    <property type="match status" value="1"/>
</dbReference>
<evidence type="ECO:0000256" key="9">
    <source>
        <dbReference type="ARBA" id="ARBA00022723"/>
    </source>
</evidence>
<evidence type="ECO:0000256" key="7">
    <source>
        <dbReference type="ARBA" id="ARBA00022553"/>
    </source>
</evidence>
<evidence type="ECO:0000256" key="2">
    <source>
        <dbReference type="ARBA" id="ARBA00004496"/>
    </source>
</evidence>
<evidence type="ECO:0000256" key="13">
    <source>
        <dbReference type="ARBA" id="ARBA00022840"/>
    </source>
</evidence>
<evidence type="ECO:0000256" key="6">
    <source>
        <dbReference type="ARBA" id="ARBA00022527"/>
    </source>
</evidence>
<dbReference type="Pfam" id="PF00069">
    <property type="entry name" value="Pkinase"/>
    <property type="match status" value="1"/>
</dbReference>
<dbReference type="InterPro" id="IPR011009">
    <property type="entry name" value="Kinase-like_dom_sf"/>
</dbReference>
<dbReference type="InterPro" id="IPR058923">
    <property type="entry name" value="RCC1-like_dom"/>
</dbReference>
<dbReference type="AlphaFoldDB" id="A0A8B6CBG2"/>
<dbReference type="InterPro" id="IPR000719">
    <property type="entry name" value="Prot_kinase_dom"/>
</dbReference>
<evidence type="ECO:0000256" key="15">
    <source>
        <dbReference type="PROSITE-ProRule" id="PRU00235"/>
    </source>
</evidence>
<evidence type="ECO:0000256" key="1">
    <source>
        <dbReference type="ARBA" id="ARBA00001946"/>
    </source>
</evidence>
<keyword evidence="8 17" id="KW-0808">Transferase</keyword>
<evidence type="ECO:0000313" key="17">
    <source>
        <dbReference type="EMBL" id="VDI03043.1"/>
    </source>
</evidence>
<comment type="similarity">
    <text evidence="3">Belongs to the protein kinase superfamily. NEK Ser/Thr protein kinase family. NIMA subfamily.</text>
</comment>
<feature type="repeat" description="RCC1" evidence="15">
    <location>
        <begin position="359"/>
        <end position="415"/>
    </location>
</feature>
<organism evidence="17 18">
    <name type="scientific">Mytilus galloprovincialis</name>
    <name type="common">Mediterranean mussel</name>
    <dbReference type="NCBI Taxonomy" id="29158"/>
    <lineage>
        <taxon>Eukaryota</taxon>
        <taxon>Metazoa</taxon>
        <taxon>Spiralia</taxon>
        <taxon>Lophotrochozoa</taxon>
        <taxon>Mollusca</taxon>
        <taxon>Bivalvia</taxon>
        <taxon>Autobranchia</taxon>
        <taxon>Pteriomorphia</taxon>
        <taxon>Mytilida</taxon>
        <taxon>Mytiloidea</taxon>
        <taxon>Mytilidae</taxon>
        <taxon>Mytilinae</taxon>
        <taxon>Mytilus</taxon>
    </lineage>
</organism>
<keyword evidence="7" id="KW-0597">Phosphoprotein</keyword>
<evidence type="ECO:0000256" key="12">
    <source>
        <dbReference type="ARBA" id="ARBA00022777"/>
    </source>
</evidence>
<feature type="domain" description="Protein kinase" evidence="16">
    <location>
        <begin position="23"/>
        <end position="276"/>
    </location>
</feature>
<comment type="caution">
    <text evidence="17">The sequence shown here is derived from an EMBL/GenBank/DDBJ whole genome shotgun (WGS) entry which is preliminary data.</text>
</comment>
<keyword evidence="11" id="KW-0547">Nucleotide-binding</keyword>
<dbReference type="GO" id="GO:0046872">
    <property type="term" value="F:metal ion binding"/>
    <property type="evidence" value="ECO:0007669"/>
    <property type="project" value="UniProtKB-KW"/>
</dbReference>
<dbReference type="SMART" id="SM00220">
    <property type="entry name" value="S_TKc"/>
    <property type="match status" value="1"/>
</dbReference>
<keyword evidence="13" id="KW-0067">ATP-binding</keyword>
<protein>
    <recommendedName>
        <fullName evidence="4">non-specific serine/threonine protein kinase</fullName>
        <ecNumber evidence="4">2.7.11.1</ecNumber>
    </recommendedName>
</protein>
<evidence type="ECO:0000256" key="5">
    <source>
        <dbReference type="ARBA" id="ARBA00022490"/>
    </source>
</evidence>
<dbReference type="FunFam" id="3.30.200.20:FF:000097">
    <property type="entry name" value="Probable serine/threonine-protein kinase nek1"/>
    <property type="match status" value="1"/>
</dbReference>
<evidence type="ECO:0000256" key="4">
    <source>
        <dbReference type="ARBA" id="ARBA00012513"/>
    </source>
</evidence>
<comment type="cofactor">
    <cofactor evidence="1">
        <name>Mg(2+)</name>
        <dbReference type="ChEBI" id="CHEBI:18420"/>
    </cofactor>
</comment>
<dbReference type="GO" id="GO:0005737">
    <property type="term" value="C:cytoplasm"/>
    <property type="evidence" value="ECO:0007669"/>
    <property type="project" value="UniProtKB-SubCell"/>
</dbReference>
<keyword evidence="9" id="KW-0479">Metal-binding</keyword>